<dbReference type="GO" id="GO:0016020">
    <property type="term" value="C:membrane"/>
    <property type="evidence" value="ECO:0007669"/>
    <property type="project" value="UniProtKB-SubCell"/>
</dbReference>
<evidence type="ECO:0000256" key="3">
    <source>
        <dbReference type="ARBA" id="ARBA00022989"/>
    </source>
</evidence>
<evidence type="ECO:0000259" key="5">
    <source>
        <dbReference type="Pfam" id="PF01094"/>
    </source>
</evidence>
<dbReference type="Gene3D" id="3.40.50.2300">
    <property type="match status" value="1"/>
</dbReference>
<dbReference type="PANTHER" id="PTHR34836">
    <property type="entry name" value="OS06G0188250 PROTEIN"/>
    <property type="match status" value="1"/>
</dbReference>
<sequence>MALSDFYVSHGVITIRPSLFSKPRTPRVRSSVLLLAGLDLVKNFAVQAILGPNPITSMQARFLINLGEKAHEPIITFSATSPSLTSLGRPYFFRIAQNDIAQVKTISAIIQAFGWKEAVPIYIDNEYGEGIIPFLTSALQLARCGYLCPLPVSSIVSHR</sequence>
<keyword evidence="3" id="KW-1133">Transmembrane helix</keyword>
<evidence type="ECO:0000256" key="1">
    <source>
        <dbReference type="ARBA" id="ARBA00004370"/>
    </source>
</evidence>
<dbReference type="Proteomes" id="UP001163823">
    <property type="component" value="Chromosome 6"/>
</dbReference>
<keyword evidence="6" id="KW-0675">Receptor</keyword>
<dbReference type="EMBL" id="JARAOO010000006">
    <property type="protein sequence ID" value="KAJ7966326.1"/>
    <property type="molecule type" value="Genomic_DNA"/>
</dbReference>
<dbReference type="Pfam" id="PF01094">
    <property type="entry name" value="ANF_receptor"/>
    <property type="match status" value="1"/>
</dbReference>
<evidence type="ECO:0000313" key="6">
    <source>
        <dbReference type="EMBL" id="KAJ7966326.1"/>
    </source>
</evidence>
<comment type="subcellular location">
    <subcellularLocation>
        <location evidence="1">Membrane</location>
    </subcellularLocation>
</comment>
<feature type="domain" description="Receptor ligand binding region" evidence="5">
    <location>
        <begin position="34"/>
        <end position="141"/>
    </location>
</feature>
<dbReference type="PANTHER" id="PTHR34836:SF1">
    <property type="entry name" value="OS09G0428600 PROTEIN"/>
    <property type="match status" value="1"/>
</dbReference>
<keyword evidence="7" id="KW-1185">Reference proteome</keyword>
<proteinExistence type="predicted"/>
<reference evidence="6" key="1">
    <citation type="journal article" date="2023" name="Science">
        <title>Elucidation of the pathway for biosynthesis of saponin adjuvants from the soapbark tree.</title>
        <authorList>
            <person name="Reed J."/>
            <person name="Orme A."/>
            <person name="El-Demerdash A."/>
            <person name="Owen C."/>
            <person name="Martin L.B.B."/>
            <person name="Misra R.C."/>
            <person name="Kikuchi S."/>
            <person name="Rejzek M."/>
            <person name="Martin A.C."/>
            <person name="Harkess A."/>
            <person name="Leebens-Mack J."/>
            <person name="Louveau T."/>
            <person name="Stephenson M.J."/>
            <person name="Osbourn A."/>
        </authorList>
    </citation>
    <scope>NUCLEOTIDE SEQUENCE</scope>
    <source>
        <strain evidence="6">S10</strain>
    </source>
</reference>
<dbReference type="InterPro" id="IPR001828">
    <property type="entry name" value="ANF_lig-bd_rcpt"/>
</dbReference>
<evidence type="ECO:0000313" key="7">
    <source>
        <dbReference type="Proteomes" id="UP001163823"/>
    </source>
</evidence>
<dbReference type="InterPro" id="IPR028082">
    <property type="entry name" value="Peripla_BP_I"/>
</dbReference>
<dbReference type="SUPFAM" id="SSF53822">
    <property type="entry name" value="Periplasmic binding protein-like I"/>
    <property type="match status" value="1"/>
</dbReference>
<dbReference type="AlphaFoldDB" id="A0AAD7PS82"/>
<evidence type="ECO:0000256" key="2">
    <source>
        <dbReference type="ARBA" id="ARBA00022692"/>
    </source>
</evidence>
<dbReference type="KEGG" id="qsa:O6P43_015810"/>
<name>A0AAD7PS82_QUISA</name>
<keyword evidence="2" id="KW-0812">Transmembrane</keyword>
<dbReference type="InterPro" id="IPR015683">
    <property type="entry name" value="Ionotropic_Glu_rcpt"/>
</dbReference>
<gene>
    <name evidence="6" type="ORF">O6P43_015810</name>
</gene>
<organism evidence="6 7">
    <name type="scientific">Quillaja saponaria</name>
    <name type="common">Soap bark tree</name>
    <dbReference type="NCBI Taxonomy" id="32244"/>
    <lineage>
        <taxon>Eukaryota</taxon>
        <taxon>Viridiplantae</taxon>
        <taxon>Streptophyta</taxon>
        <taxon>Embryophyta</taxon>
        <taxon>Tracheophyta</taxon>
        <taxon>Spermatophyta</taxon>
        <taxon>Magnoliopsida</taxon>
        <taxon>eudicotyledons</taxon>
        <taxon>Gunneridae</taxon>
        <taxon>Pentapetalae</taxon>
        <taxon>rosids</taxon>
        <taxon>fabids</taxon>
        <taxon>Fabales</taxon>
        <taxon>Quillajaceae</taxon>
        <taxon>Quillaja</taxon>
    </lineage>
</organism>
<protein>
    <submittedName>
        <fullName evidence="6">Glutamate receptor</fullName>
    </submittedName>
</protein>
<accession>A0AAD7PS82</accession>
<keyword evidence="4" id="KW-0472">Membrane</keyword>
<comment type="caution">
    <text evidence="6">The sequence shown here is derived from an EMBL/GenBank/DDBJ whole genome shotgun (WGS) entry which is preliminary data.</text>
</comment>
<evidence type="ECO:0000256" key="4">
    <source>
        <dbReference type="ARBA" id="ARBA00023136"/>
    </source>
</evidence>